<sequence length="72" mass="8640">MAGLNHGRSFKRFKEEKFPNEEGVFYSEVSKKWVVRMENKSINKTKYPFVSVAQFETELEANQKYKEIKKQF</sequence>
<evidence type="ECO:0000313" key="2">
    <source>
        <dbReference type="Proteomes" id="UP000256512"/>
    </source>
</evidence>
<dbReference type="EMBL" id="QNVS01000003">
    <property type="protein sequence ID" value="REC57016.1"/>
    <property type="molecule type" value="Genomic_DNA"/>
</dbReference>
<name>A0A3D9BUF3_9FLAO</name>
<organism evidence="1 2">
    <name type="scientific">Chryseobacterium piscium</name>
    <dbReference type="NCBI Taxonomy" id="333702"/>
    <lineage>
        <taxon>Bacteria</taxon>
        <taxon>Pseudomonadati</taxon>
        <taxon>Bacteroidota</taxon>
        <taxon>Flavobacteriia</taxon>
        <taxon>Flavobacteriales</taxon>
        <taxon>Weeksellaceae</taxon>
        <taxon>Chryseobacterium group</taxon>
        <taxon>Chryseobacterium</taxon>
    </lineage>
</organism>
<evidence type="ECO:0000313" key="1">
    <source>
        <dbReference type="EMBL" id="REC57016.1"/>
    </source>
</evidence>
<dbReference type="Proteomes" id="UP000256512">
    <property type="component" value="Unassembled WGS sequence"/>
</dbReference>
<reference evidence="1 2" key="1">
    <citation type="journal article" date="2006" name="Int. J. Syst. Evol. Microbiol.">
        <title>Chryseobacterium piscium sp. nov., isolated from fish of the South Atlantic Ocean off South Africa.</title>
        <authorList>
            <person name="de Beer H."/>
            <person name="Hugo C.J."/>
            <person name="Jooste P.J."/>
            <person name="Vancanneyt M."/>
            <person name="Coenye T."/>
            <person name="Vandamme P."/>
        </authorList>
    </citation>
    <scope>NUCLEOTIDE SEQUENCE [LARGE SCALE GENOMIC DNA]</scope>
    <source>
        <strain evidence="1 2">CCUG 51923</strain>
    </source>
</reference>
<proteinExistence type="predicted"/>
<accession>A0A3D9BUF3</accession>
<gene>
    <name evidence="1" type="ORF">DRF62_02335</name>
</gene>
<protein>
    <recommendedName>
        <fullName evidence="3">AP2 domain-containing protein</fullName>
    </recommendedName>
</protein>
<evidence type="ECO:0008006" key="3">
    <source>
        <dbReference type="Google" id="ProtNLM"/>
    </source>
</evidence>
<keyword evidence="2" id="KW-1185">Reference proteome</keyword>
<dbReference type="AlphaFoldDB" id="A0A3D9BUF3"/>
<comment type="caution">
    <text evidence="1">The sequence shown here is derived from an EMBL/GenBank/DDBJ whole genome shotgun (WGS) entry which is preliminary data.</text>
</comment>
<dbReference type="RefSeq" id="WP_115948914.1">
    <property type="nucleotide sequence ID" value="NZ_QNVS01000003.1"/>
</dbReference>